<keyword evidence="4" id="KW-0732">Signal</keyword>
<keyword evidence="2" id="KW-0472">Membrane</keyword>
<keyword evidence="7" id="KW-1185">Reference proteome</keyword>
<dbReference type="AlphaFoldDB" id="A0A1Z4BQM9"/>
<feature type="domain" description="TonB-dependent receptor plug" evidence="5">
    <location>
        <begin position="134"/>
        <end position="222"/>
    </location>
</feature>
<dbReference type="KEGG" id="capn:CBG49_11115"/>
<evidence type="ECO:0000256" key="4">
    <source>
        <dbReference type="SAM" id="SignalP"/>
    </source>
</evidence>
<feature type="chain" id="PRO_5012735121" description="TonB-dependent receptor plug domain-containing protein" evidence="4">
    <location>
        <begin position="22"/>
        <end position="644"/>
    </location>
</feature>
<protein>
    <recommendedName>
        <fullName evidence="5">TonB-dependent receptor plug domain-containing protein</fullName>
    </recommendedName>
</protein>
<gene>
    <name evidence="6" type="ORF">CBG49_11115</name>
</gene>
<dbReference type="InterPro" id="IPR037066">
    <property type="entry name" value="Plug_dom_sf"/>
</dbReference>
<evidence type="ECO:0000313" key="6">
    <source>
        <dbReference type="EMBL" id="ASF43580.1"/>
    </source>
</evidence>
<organism evidence="6 7">
    <name type="scientific">Capnocytophaga endodontalis</name>
    <dbReference type="NCBI Taxonomy" id="2708117"/>
    <lineage>
        <taxon>Bacteria</taxon>
        <taxon>Pseudomonadati</taxon>
        <taxon>Bacteroidota</taxon>
        <taxon>Flavobacteriia</taxon>
        <taxon>Flavobacteriales</taxon>
        <taxon>Flavobacteriaceae</taxon>
        <taxon>Capnocytophaga</taxon>
    </lineage>
</organism>
<reference evidence="7" key="1">
    <citation type="submission" date="2017-06" db="EMBL/GenBank/DDBJ databases">
        <title>Complete genome sequence of Capnocytophaga sp. KCOM 1579 (=ChDC OS43) isolated from a human refractory periapical abscess lesion.</title>
        <authorList>
            <person name="Kook J.-K."/>
            <person name="Park S.-N."/>
            <person name="Lim Y.K."/>
            <person name="Roh H."/>
        </authorList>
    </citation>
    <scope>NUCLEOTIDE SEQUENCE [LARGE SCALE GENOMIC DNA]</scope>
    <source>
        <strain evidence="7">ChDC OS43</strain>
    </source>
</reference>
<comment type="subcellular location">
    <subcellularLocation>
        <location evidence="1">Cell outer membrane</location>
    </subcellularLocation>
</comment>
<evidence type="ECO:0000256" key="1">
    <source>
        <dbReference type="ARBA" id="ARBA00004442"/>
    </source>
</evidence>
<dbReference type="Proteomes" id="UP000197007">
    <property type="component" value="Chromosome"/>
</dbReference>
<dbReference type="Pfam" id="PF07715">
    <property type="entry name" value="Plug"/>
    <property type="match status" value="1"/>
</dbReference>
<dbReference type="Pfam" id="PF13715">
    <property type="entry name" value="CarbopepD_reg_2"/>
    <property type="match status" value="1"/>
</dbReference>
<proteinExistence type="predicted"/>
<feature type="signal peptide" evidence="4">
    <location>
        <begin position="1"/>
        <end position="21"/>
    </location>
</feature>
<dbReference type="InterPro" id="IPR036942">
    <property type="entry name" value="Beta-barrel_TonB_sf"/>
</dbReference>
<dbReference type="SUPFAM" id="SSF56935">
    <property type="entry name" value="Porins"/>
    <property type="match status" value="1"/>
</dbReference>
<evidence type="ECO:0000313" key="7">
    <source>
        <dbReference type="Proteomes" id="UP000197007"/>
    </source>
</evidence>
<dbReference type="EMBL" id="CP022022">
    <property type="protein sequence ID" value="ASF43580.1"/>
    <property type="molecule type" value="Genomic_DNA"/>
</dbReference>
<name>A0A1Z4BQM9_9FLAO</name>
<evidence type="ECO:0000256" key="3">
    <source>
        <dbReference type="ARBA" id="ARBA00023237"/>
    </source>
</evidence>
<dbReference type="Gene3D" id="2.40.170.20">
    <property type="entry name" value="TonB-dependent receptor, beta-barrel domain"/>
    <property type="match status" value="1"/>
</dbReference>
<keyword evidence="3" id="KW-0998">Cell outer membrane</keyword>
<evidence type="ECO:0000259" key="5">
    <source>
        <dbReference type="Pfam" id="PF07715"/>
    </source>
</evidence>
<dbReference type="InterPro" id="IPR008969">
    <property type="entry name" value="CarboxyPept-like_regulatory"/>
</dbReference>
<dbReference type="GO" id="GO:0009279">
    <property type="term" value="C:cell outer membrane"/>
    <property type="evidence" value="ECO:0007669"/>
    <property type="project" value="UniProtKB-SubCell"/>
</dbReference>
<accession>A0A1Z4BQM9</accession>
<dbReference type="SUPFAM" id="SSF49464">
    <property type="entry name" value="Carboxypeptidase regulatory domain-like"/>
    <property type="match status" value="1"/>
</dbReference>
<sequence length="644" mass="73184">MKLNKHHLLLLLFLLGATLHAQVKNITGRVIDAKERNPISFVPIVVKTSPPTEPPQVVMTDLDGKFQLQAKEGDMLEIAFMGYEKQYKKIEGKAKKKHFKIVLEEESIGTVCYGPMSILFYTSLERRKEEETFTYPQQSIGGQELTEVKQMNFLNSLEGRIAGVLLQRDALEIRGGNKVRYIVDGVPIDNPSDLNPEDIRSLTVLPGTQAAAIYGASAANGVVLIRTKKSTSKKLNVNFSSSAELLKPLSSEDIYRTGYVYQNAVSFSGGQNFKKGAKNRIYASLASLESTSIVPNDSYNRYNSYLHNATSLLNDKLNIDLSANYIHQYERTPSGYHNQYTEMKDRYMFLAKANYVVGRGLSFTGHFRMDNNLITAHSTYKQQYADIIFRYSKKLSTNFNLESHLGALYDESNTQAAFAITEVDWQSKVLLTLSGRTEKYLNHIYDNNKLLFTPSVSIAMLLHQFLDMNERTLGYAKLRAGYTPITDPYDWQSERSMCYEIGLDTKWLFDCLSAGVTFYRNQINKQGVELVLGYISEKPNPYPKTPGFYWETQLVAATYPHTQLGWRGKMNYNDFDLNFLFKTRSGEKVCLQEAALTYHFKGKFEMKGLNDLSMSLIATYDVDSPKYTSLPLVRSYGLSVRMQF</sequence>
<dbReference type="Gene3D" id="2.170.130.10">
    <property type="entry name" value="TonB-dependent receptor, plug domain"/>
    <property type="match status" value="1"/>
</dbReference>
<dbReference type="InterPro" id="IPR012910">
    <property type="entry name" value="Plug_dom"/>
</dbReference>
<dbReference type="RefSeq" id="WP_088594526.1">
    <property type="nucleotide sequence ID" value="NZ_CP022022.1"/>
</dbReference>
<evidence type="ECO:0000256" key="2">
    <source>
        <dbReference type="ARBA" id="ARBA00023136"/>
    </source>
</evidence>